<evidence type="ECO:0000256" key="7">
    <source>
        <dbReference type="ARBA" id="ARBA00049130"/>
    </source>
</evidence>
<evidence type="ECO:0000256" key="6">
    <source>
        <dbReference type="ARBA" id="ARBA00030172"/>
    </source>
</evidence>
<name>L9VY36_9EURY</name>
<dbReference type="InterPro" id="IPR014026">
    <property type="entry name" value="UDP-Glc/GDP-Man_DH_dimer"/>
</dbReference>
<comment type="catalytic activity">
    <reaction evidence="7">
        <text>UDP-N-acetyl-alpha-D-mannosamine + 2 NAD(+) + H2O = UDP-N-acetyl-alpha-D-mannosaminouronate + 2 NADH + 3 H(+)</text>
        <dbReference type="Rhea" id="RHEA:25780"/>
        <dbReference type="ChEBI" id="CHEBI:15377"/>
        <dbReference type="ChEBI" id="CHEBI:15378"/>
        <dbReference type="ChEBI" id="CHEBI:57540"/>
        <dbReference type="ChEBI" id="CHEBI:57945"/>
        <dbReference type="ChEBI" id="CHEBI:68623"/>
        <dbReference type="ChEBI" id="CHEBI:70731"/>
        <dbReference type="EC" id="1.1.1.336"/>
    </reaction>
</comment>
<evidence type="ECO:0000256" key="3">
    <source>
        <dbReference type="ARBA" id="ARBA00016796"/>
    </source>
</evidence>
<dbReference type="OrthoDB" id="372050at2157"/>
<dbReference type="SUPFAM" id="SSF48179">
    <property type="entry name" value="6-phosphogluconate dehydrogenase C-terminal domain-like"/>
    <property type="match status" value="1"/>
</dbReference>
<dbReference type="InterPro" id="IPR014027">
    <property type="entry name" value="UDP-Glc/GDP-Man_DH_C"/>
</dbReference>
<evidence type="ECO:0000313" key="12">
    <source>
        <dbReference type="Proteomes" id="UP000011661"/>
    </source>
</evidence>
<dbReference type="PATRIC" id="fig|1230460.4.peg.3269"/>
<dbReference type="InterPro" id="IPR001732">
    <property type="entry name" value="UDP-Glc/GDP-Man_DH_N"/>
</dbReference>
<protein>
    <recommendedName>
        <fullName evidence="3">UDP-N-acetyl-D-mannosamine dehydrogenase</fullName>
        <ecNumber evidence="2">1.1.1.336</ecNumber>
    </recommendedName>
    <alternativeName>
        <fullName evidence="6">UDP-ManNAc 6-dehydrogenase</fullName>
    </alternativeName>
</protein>
<dbReference type="SMART" id="SM00984">
    <property type="entry name" value="UDPG_MGDP_dh_C"/>
    <property type="match status" value="1"/>
</dbReference>
<comment type="caution">
    <text evidence="11">The sequence shown here is derived from an EMBL/GenBank/DDBJ whole genome shotgun (WGS) entry which is preliminary data.</text>
</comment>
<feature type="domain" description="UDP-glucose/GDP-mannose dehydrogenase C-terminal" evidence="10">
    <location>
        <begin position="328"/>
        <end position="430"/>
    </location>
</feature>
<dbReference type="InterPro" id="IPR008927">
    <property type="entry name" value="6-PGluconate_DH-like_C_sf"/>
</dbReference>
<keyword evidence="5" id="KW-0520">NAD</keyword>
<dbReference type="Pfam" id="PF03720">
    <property type="entry name" value="UDPG_MGDP_dh_C"/>
    <property type="match status" value="1"/>
</dbReference>
<evidence type="ECO:0000259" key="10">
    <source>
        <dbReference type="SMART" id="SM00984"/>
    </source>
</evidence>
<evidence type="ECO:0000256" key="4">
    <source>
        <dbReference type="ARBA" id="ARBA00023002"/>
    </source>
</evidence>
<dbReference type="Gene3D" id="3.40.50.720">
    <property type="entry name" value="NAD(P)-binding Rossmann-like Domain"/>
    <property type="match status" value="2"/>
</dbReference>
<evidence type="ECO:0000256" key="2">
    <source>
        <dbReference type="ARBA" id="ARBA00012935"/>
    </source>
</evidence>
<dbReference type="GO" id="GO:0051287">
    <property type="term" value="F:NAD binding"/>
    <property type="evidence" value="ECO:0007669"/>
    <property type="project" value="InterPro"/>
</dbReference>
<dbReference type="EC" id="1.1.1.336" evidence="2"/>
<dbReference type="InterPro" id="IPR036291">
    <property type="entry name" value="NAD(P)-bd_dom_sf"/>
</dbReference>
<evidence type="ECO:0000256" key="5">
    <source>
        <dbReference type="ARBA" id="ARBA00023027"/>
    </source>
</evidence>
<dbReference type="PANTHER" id="PTHR43491">
    <property type="entry name" value="UDP-N-ACETYL-D-MANNOSAMINE DEHYDROGENASE"/>
    <property type="match status" value="1"/>
</dbReference>
<dbReference type="GO" id="GO:0089714">
    <property type="term" value="F:UDP-N-acetyl-D-mannosamine dehydrogenase activity"/>
    <property type="evidence" value="ECO:0007669"/>
    <property type="project" value="UniProtKB-EC"/>
</dbReference>
<evidence type="ECO:0000313" key="11">
    <source>
        <dbReference type="EMBL" id="ELY42079.1"/>
    </source>
</evidence>
<accession>L9VY36</accession>
<dbReference type="SUPFAM" id="SSF51735">
    <property type="entry name" value="NAD(P)-binding Rossmann-fold domains"/>
    <property type="match status" value="1"/>
</dbReference>
<dbReference type="InterPro" id="IPR028359">
    <property type="entry name" value="UDP_ManNAc/GlcNAc_DH"/>
</dbReference>
<dbReference type="PIRSF" id="PIRSF000124">
    <property type="entry name" value="UDPglc_GDPman_dh"/>
    <property type="match status" value="1"/>
</dbReference>
<organism evidence="11 12">
    <name type="scientific">Natronorubrum sulfidifaciens JCM 14089</name>
    <dbReference type="NCBI Taxonomy" id="1230460"/>
    <lineage>
        <taxon>Archaea</taxon>
        <taxon>Methanobacteriati</taxon>
        <taxon>Methanobacteriota</taxon>
        <taxon>Stenosarchaea group</taxon>
        <taxon>Halobacteria</taxon>
        <taxon>Halobacteriales</taxon>
        <taxon>Natrialbaceae</taxon>
        <taxon>Natronorubrum</taxon>
    </lineage>
</organism>
<dbReference type="AlphaFoldDB" id="L9VY36"/>
<dbReference type="STRING" id="1230460.C495_16053"/>
<dbReference type="NCBIfam" id="TIGR03026">
    <property type="entry name" value="NDP-sugDHase"/>
    <property type="match status" value="1"/>
</dbReference>
<comment type="similarity">
    <text evidence="1 8">Belongs to the UDP-glucose/GDP-mannose dehydrogenase family.</text>
</comment>
<dbReference type="EMBL" id="AOHX01000047">
    <property type="protein sequence ID" value="ELY42079.1"/>
    <property type="molecule type" value="Genomic_DNA"/>
</dbReference>
<dbReference type="GO" id="GO:0000271">
    <property type="term" value="P:polysaccharide biosynthetic process"/>
    <property type="evidence" value="ECO:0007669"/>
    <property type="project" value="InterPro"/>
</dbReference>
<dbReference type="SUPFAM" id="SSF52413">
    <property type="entry name" value="UDP-glucose/GDP-mannose dehydrogenase C-terminal domain"/>
    <property type="match status" value="1"/>
</dbReference>
<evidence type="ECO:0000256" key="1">
    <source>
        <dbReference type="ARBA" id="ARBA00006601"/>
    </source>
</evidence>
<dbReference type="GO" id="GO:0016628">
    <property type="term" value="F:oxidoreductase activity, acting on the CH-CH group of donors, NAD or NADP as acceptor"/>
    <property type="evidence" value="ECO:0007669"/>
    <property type="project" value="InterPro"/>
</dbReference>
<dbReference type="RefSeq" id="WP_008164706.1">
    <property type="nucleotide sequence ID" value="NZ_AOHX01000047.1"/>
</dbReference>
<evidence type="ECO:0000256" key="8">
    <source>
        <dbReference type="PIRNR" id="PIRNR000124"/>
    </source>
</evidence>
<dbReference type="PIRSF" id="PIRSF500136">
    <property type="entry name" value="UDP_ManNAc_DH"/>
    <property type="match status" value="1"/>
</dbReference>
<evidence type="ECO:0000256" key="9">
    <source>
        <dbReference type="SAM" id="MobiDB-lite"/>
    </source>
</evidence>
<dbReference type="eggNOG" id="arCOG00252">
    <property type="taxonomic scope" value="Archaea"/>
</dbReference>
<dbReference type="Proteomes" id="UP000011661">
    <property type="component" value="Unassembled WGS sequence"/>
</dbReference>
<dbReference type="InterPro" id="IPR036220">
    <property type="entry name" value="UDP-Glc/GDP-Man_DH_C_sf"/>
</dbReference>
<keyword evidence="12" id="KW-1185">Reference proteome</keyword>
<sequence length="475" mass="51420">MKRTNSIDTDRTTRFKTSMQIACVGLGFVGYNSAVAFSRSSYPVIGVDTDAELIESIRHGDAPFETTALDAHIDDGTCEVTTTISDASDADAYIISVPTPLSDDDTPDLSYVRAASRDVSTVLEKDDLVVVQSTIYPGCTEHDVIPELERSGLEAGTDFGVSHVPERYSPGNDRSERATRIIGSITDLWRDVTAALYEDVADDTKPVSSLEVAETTKLVENIQRDVNIALVNELATAMNTIGIDVSEVLDAAATKWNFDRYDPGLGVGGHCLPVDPHYFLSAVEDQGETLGLVPVARDINDSMPARYLEMIRQLLTAVGKRPTSAIVAVLGVTYKPNVSDLRNSAAVELVSRLQAQNITVEVYDSQYPADEEIEDSGITNGSTPITAVRNADVLVVGTPHDSFREFDPDALAVAMAPNPILIDPQRLFDPAAVADSDLHRPLELETGWAGRQRLGEPMGETPADGTVTDRRENHD</sequence>
<dbReference type="Pfam" id="PF03721">
    <property type="entry name" value="UDPG_MGDP_dh_N"/>
    <property type="match status" value="1"/>
</dbReference>
<gene>
    <name evidence="11" type="ORF">C495_16053</name>
</gene>
<keyword evidence="4" id="KW-0560">Oxidoreductase</keyword>
<feature type="region of interest" description="Disordered" evidence="9">
    <location>
        <begin position="448"/>
        <end position="475"/>
    </location>
</feature>
<proteinExistence type="inferred from homology"/>
<dbReference type="InterPro" id="IPR017476">
    <property type="entry name" value="UDP-Glc/GDP-Man"/>
</dbReference>
<dbReference type="Pfam" id="PF00984">
    <property type="entry name" value="UDPG_MGDP_dh"/>
    <property type="match status" value="1"/>
</dbReference>
<dbReference type="PANTHER" id="PTHR43491:SF2">
    <property type="entry name" value="UDP-N-ACETYL-D-MANNOSAMINE DEHYDROGENASE"/>
    <property type="match status" value="1"/>
</dbReference>
<reference evidence="11 12" key="1">
    <citation type="journal article" date="2014" name="PLoS Genet.">
        <title>Phylogenetically driven sequencing of extremely halophilic archaea reveals strategies for static and dynamic osmo-response.</title>
        <authorList>
            <person name="Becker E.A."/>
            <person name="Seitzer P.M."/>
            <person name="Tritt A."/>
            <person name="Larsen D."/>
            <person name="Krusor M."/>
            <person name="Yao A.I."/>
            <person name="Wu D."/>
            <person name="Madern D."/>
            <person name="Eisen J.A."/>
            <person name="Darling A.E."/>
            <person name="Facciotti M.T."/>
        </authorList>
    </citation>
    <scope>NUCLEOTIDE SEQUENCE [LARGE SCALE GENOMIC DNA]</scope>
    <source>
        <strain evidence="11 12">JCM 14089</strain>
    </source>
</reference>